<evidence type="ECO:0000313" key="3">
    <source>
        <dbReference type="EMBL" id="ACD05644.1"/>
    </source>
</evidence>
<sequence length="187" mass="21264">MEHRYRQLMRRVRLYLLTEVRKKSWASKFLSARVFDSVYWSWDRQYVATGAAWGAAAAIAPLPMQSLWGVFACLWRKGNIPVAILMAWLSPPGFTFFAIPAQWWLGWFLFSILGFPTSGANWEMLKAGVQQWSWTPFGGLSIGMVSLEFAAGWMVSSVVLGSLCYGLVQLGWRMGQFLHSRKKSGKL</sequence>
<dbReference type="HOGENOM" id="CLU_1444848_0_0_0"/>
<keyword evidence="4" id="KW-1185">Reference proteome</keyword>
<protein>
    <recommendedName>
        <fullName evidence="2">DUF2062 domain-containing protein</fullName>
    </recommendedName>
</protein>
<keyword evidence="1" id="KW-0472">Membrane</keyword>
<evidence type="ECO:0000259" key="2">
    <source>
        <dbReference type="Pfam" id="PF09835"/>
    </source>
</evidence>
<evidence type="ECO:0000313" key="4">
    <source>
        <dbReference type="Proteomes" id="UP000001031"/>
    </source>
</evidence>
<accession>B2UN33</accession>
<feature type="transmembrane region" description="Helical" evidence="1">
    <location>
        <begin position="94"/>
        <end position="115"/>
    </location>
</feature>
<proteinExistence type="predicted"/>
<dbReference type="Proteomes" id="UP000001031">
    <property type="component" value="Chromosome"/>
</dbReference>
<dbReference type="Pfam" id="PF09835">
    <property type="entry name" value="DUF2062"/>
    <property type="match status" value="1"/>
</dbReference>
<keyword evidence="1" id="KW-1133">Transmembrane helix</keyword>
<reference evidence="4" key="1">
    <citation type="journal article" date="2011" name="PLoS ONE">
        <title>The genome of Akkermansia muciniphila, a dedicated intestinal mucin degrader, and its use in exploring intestinal metagenomes.</title>
        <authorList>
            <person name="van Passel M.W."/>
            <person name="Kant R."/>
            <person name="Zoetendal E.G."/>
            <person name="Plugge C.M."/>
            <person name="Derrien M."/>
            <person name="Malfatti S.A."/>
            <person name="Chain P.S."/>
            <person name="Woyke T."/>
            <person name="Palva A."/>
            <person name="de Vos W.M."/>
            <person name="Smidt H."/>
        </authorList>
    </citation>
    <scope>NUCLEOTIDE SEQUENCE [LARGE SCALE GENOMIC DNA]</scope>
    <source>
        <strain evidence="4">ATCC BAA-835 / DSM 22959 / JCM 33894 / BCRC 81048 / CCUG 64013 / CIP 107961 / Muc</strain>
    </source>
</reference>
<feature type="transmembrane region" description="Helical" evidence="1">
    <location>
        <begin position="150"/>
        <end position="172"/>
    </location>
</feature>
<keyword evidence="1" id="KW-0812">Transmembrane</keyword>
<gene>
    <name evidence="3" type="ordered locus">Amuc_1826</name>
</gene>
<dbReference type="EMBL" id="CP001071">
    <property type="protein sequence ID" value="ACD05644.1"/>
    <property type="molecule type" value="Genomic_DNA"/>
</dbReference>
<dbReference type="KEGG" id="amu:Amuc_1826"/>
<feature type="domain" description="DUF2062" evidence="2">
    <location>
        <begin position="28"/>
        <end position="176"/>
    </location>
</feature>
<organism evidence="3 4">
    <name type="scientific">Akkermansia muciniphila (strain ATCC BAA-835 / DSM 22959 / JCM 33894 / BCRC 81048 / CCUG 64013 / CIP 107961 / Muc)</name>
    <dbReference type="NCBI Taxonomy" id="349741"/>
    <lineage>
        <taxon>Bacteria</taxon>
        <taxon>Pseudomonadati</taxon>
        <taxon>Verrucomicrobiota</taxon>
        <taxon>Verrucomicrobiia</taxon>
        <taxon>Verrucomicrobiales</taxon>
        <taxon>Akkermansiaceae</taxon>
        <taxon>Akkermansia</taxon>
    </lineage>
</organism>
<dbReference type="PaxDb" id="349741-Amuc_1826"/>
<dbReference type="InterPro" id="IPR018639">
    <property type="entry name" value="DUF2062"/>
</dbReference>
<name>B2UN33_AKKM8</name>
<dbReference type="AlphaFoldDB" id="B2UN33"/>
<evidence type="ECO:0000256" key="1">
    <source>
        <dbReference type="SAM" id="Phobius"/>
    </source>
</evidence>
<dbReference type="BioCyc" id="AMUC349741:G1GBX-1947-MONOMER"/>